<dbReference type="CDD" id="cd17324">
    <property type="entry name" value="MFS_NepI_like"/>
    <property type="match status" value="1"/>
</dbReference>
<feature type="transmembrane region" description="Helical" evidence="6">
    <location>
        <begin position="140"/>
        <end position="162"/>
    </location>
</feature>
<reference evidence="8" key="1">
    <citation type="journal article" date="2014" name="Int. J. Syst. Evol. Microbiol.">
        <title>Complete genome sequence of Corynebacterium casei LMG S-19264T (=DSM 44701T), isolated from a smear-ripened cheese.</title>
        <authorList>
            <consortium name="US DOE Joint Genome Institute (JGI-PGF)"/>
            <person name="Walter F."/>
            <person name="Albersmeier A."/>
            <person name="Kalinowski J."/>
            <person name="Ruckert C."/>
        </authorList>
    </citation>
    <scope>NUCLEOTIDE SEQUENCE</scope>
    <source>
        <strain evidence="8">CGMCC 1.10998</strain>
    </source>
</reference>
<protein>
    <submittedName>
        <fullName evidence="8">MFS transporter</fullName>
    </submittedName>
</protein>
<feature type="transmembrane region" description="Helical" evidence="6">
    <location>
        <begin position="276"/>
        <end position="295"/>
    </location>
</feature>
<dbReference type="Pfam" id="PF07690">
    <property type="entry name" value="MFS_1"/>
    <property type="match status" value="1"/>
</dbReference>
<evidence type="ECO:0000256" key="3">
    <source>
        <dbReference type="ARBA" id="ARBA00022692"/>
    </source>
</evidence>
<feature type="transmembrane region" description="Helical" evidence="6">
    <location>
        <begin position="315"/>
        <end position="339"/>
    </location>
</feature>
<dbReference type="GO" id="GO:0022857">
    <property type="term" value="F:transmembrane transporter activity"/>
    <property type="evidence" value="ECO:0007669"/>
    <property type="project" value="InterPro"/>
</dbReference>
<feature type="transmembrane region" description="Helical" evidence="6">
    <location>
        <begin position="216"/>
        <end position="236"/>
    </location>
</feature>
<dbReference type="InterPro" id="IPR050189">
    <property type="entry name" value="MFS_Efflux_Transporters"/>
</dbReference>
<evidence type="ECO:0000313" key="8">
    <source>
        <dbReference type="EMBL" id="GGC85820.1"/>
    </source>
</evidence>
<dbReference type="SUPFAM" id="SSF103473">
    <property type="entry name" value="MFS general substrate transporter"/>
    <property type="match status" value="1"/>
</dbReference>
<sequence length="369" mass="38138">MIAPLLPSLASDFATSVTAVGQLVTVFALTYAVSSPILTALSGSIDRRKMLILSMLAFALSNVLAWHAHDYWTLMAARVLLAITAGFYVPNANALGGALVPPEKRGKALAIVNGGISIAVAIGVPLGAVIGHAFGWRMTFAGIGALALLASLGLIVGLRPGTGSGIPSASLQERFAVMKQPQVLLALLVTTLWATGAYTVYTYLTLFLATVAGVSSAHIGSVLFMWGIAAVIGIVIGGNLSDKLGPRAVILPSLVLLTLSFFALSLIADLLQPELALIPALIAIVAWGVSAWAFFPAQQARLFGIREAKLAPIVLSLNASFMYIGFSSGAALGSIIVAAGGVRNLGWIGGLCEIVALVLVIATTRRKQG</sequence>
<organism evidence="8 9">
    <name type="scientific">Undibacterium terreum</name>
    <dbReference type="NCBI Taxonomy" id="1224302"/>
    <lineage>
        <taxon>Bacteria</taxon>
        <taxon>Pseudomonadati</taxon>
        <taxon>Pseudomonadota</taxon>
        <taxon>Betaproteobacteria</taxon>
        <taxon>Burkholderiales</taxon>
        <taxon>Oxalobacteraceae</taxon>
        <taxon>Undibacterium</taxon>
    </lineage>
</organism>
<dbReference type="PANTHER" id="PTHR43124">
    <property type="entry name" value="PURINE EFFLUX PUMP PBUE"/>
    <property type="match status" value="1"/>
</dbReference>
<feature type="transmembrane region" description="Helical" evidence="6">
    <location>
        <begin position="50"/>
        <end position="69"/>
    </location>
</feature>
<gene>
    <name evidence="8" type="ORF">GCM10011396_36420</name>
</gene>
<feature type="transmembrane region" description="Helical" evidence="6">
    <location>
        <begin position="248"/>
        <end position="270"/>
    </location>
</feature>
<comment type="caution">
    <text evidence="8">The sequence shown here is derived from an EMBL/GenBank/DDBJ whole genome shotgun (WGS) entry which is preliminary data.</text>
</comment>
<dbReference type="InterPro" id="IPR011701">
    <property type="entry name" value="MFS"/>
</dbReference>
<evidence type="ECO:0000256" key="5">
    <source>
        <dbReference type="ARBA" id="ARBA00023136"/>
    </source>
</evidence>
<accession>A0A916XNJ5</accession>
<evidence type="ECO:0000256" key="1">
    <source>
        <dbReference type="ARBA" id="ARBA00004651"/>
    </source>
</evidence>
<feature type="transmembrane region" description="Helical" evidence="6">
    <location>
        <begin position="108"/>
        <end position="134"/>
    </location>
</feature>
<evidence type="ECO:0000256" key="6">
    <source>
        <dbReference type="SAM" id="Phobius"/>
    </source>
</evidence>
<feature type="transmembrane region" description="Helical" evidence="6">
    <location>
        <begin position="20"/>
        <end position="38"/>
    </location>
</feature>
<feature type="transmembrane region" description="Helical" evidence="6">
    <location>
        <begin position="345"/>
        <end position="364"/>
    </location>
</feature>
<dbReference type="Gene3D" id="1.20.1250.20">
    <property type="entry name" value="MFS general substrate transporter like domains"/>
    <property type="match status" value="1"/>
</dbReference>
<evidence type="ECO:0000313" key="9">
    <source>
        <dbReference type="Proteomes" id="UP000637423"/>
    </source>
</evidence>
<proteinExistence type="predicted"/>
<dbReference type="Proteomes" id="UP000637423">
    <property type="component" value="Unassembled WGS sequence"/>
</dbReference>
<keyword evidence="3 6" id="KW-0812">Transmembrane</keyword>
<evidence type="ECO:0000259" key="7">
    <source>
        <dbReference type="PROSITE" id="PS50850"/>
    </source>
</evidence>
<comment type="subcellular location">
    <subcellularLocation>
        <location evidence="1">Cell membrane</location>
        <topology evidence="1">Multi-pass membrane protein</topology>
    </subcellularLocation>
</comment>
<dbReference type="EMBL" id="BMED01000003">
    <property type="protein sequence ID" value="GGC85820.1"/>
    <property type="molecule type" value="Genomic_DNA"/>
</dbReference>
<dbReference type="InterPro" id="IPR036259">
    <property type="entry name" value="MFS_trans_sf"/>
</dbReference>
<dbReference type="PROSITE" id="PS50850">
    <property type="entry name" value="MFS"/>
    <property type="match status" value="1"/>
</dbReference>
<keyword evidence="9" id="KW-1185">Reference proteome</keyword>
<evidence type="ECO:0000256" key="2">
    <source>
        <dbReference type="ARBA" id="ARBA00022475"/>
    </source>
</evidence>
<keyword evidence="2" id="KW-1003">Cell membrane</keyword>
<reference evidence="8" key="2">
    <citation type="submission" date="2020-09" db="EMBL/GenBank/DDBJ databases">
        <authorList>
            <person name="Sun Q."/>
            <person name="Zhou Y."/>
        </authorList>
    </citation>
    <scope>NUCLEOTIDE SEQUENCE</scope>
    <source>
        <strain evidence="8">CGMCC 1.10998</strain>
    </source>
</reference>
<feature type="domain" description="Major facilitator superfamily (MFS) profile" evidence="7">
    <location>
        <begin position="1"/>
        <end position="368"/>
    </location>
</feature>
<evidence type="ECO:0000256" key="4">
    <source>
        <dbReference type="ARBA" id="ARBA00022989"/>
    </source>
</evidence>
<keyword evidence="5 6" id="KW-0472">Membrane</keyword>
<dbReference type="PANTHER" id="PTHR43124:SF10">
    <property type="entry name" value="PURINE EFFLUX PUMP PBUE"/>
    <property type="match status" value="1"/>
</dbReference>
<name>A0A916XNJ5_9BURK</name>
<feature type="transmembrane region" description="Helical" evidence="6">
    <location>
        <begin position="183"/>
        <end position="204"/>
    </location>
</feature>
<dbReference type="AlphaFoldDB" id="A0A916XNJ5"/>
<keyword evidence="4 6" id="KW-1133">Transmembrane helix</keyword>
<dbReference type="GO" id="GO:0005886">
    <property type="term" value="C:plasma membrane"/>
    <property type="evidence" value="ECO:0007669"/>
    <property type="project" value="UniProtKB-SubCell"/>
</dbReference>
<dbReference type="InterPro" id="IPR020846">
    <property type="entry name" value="MFS_dom"/>
</dbReference>
<feature type="transmembrane region" description="Helical" evidence="6">
    <location>
        <begin position="75"/>
        <end position="96"/>
    </location>
</feature>